<dbReference type="EMBL" id="FN668649">
    <property type="protein sequence ID" value="CBK22240.2"/>
    <property type="molecule type" value="Genomic_DNA"/>
</dbReference>
<gene>
    <name evidence="1" type="ORF">GSBLH_T00002295001</name>
</gene>
<reference evidence="1" key="1">
    <citation type="submission" date="2010-02" db="EMBL/GenBank/DDBJ databases">
        <title>Sequencing and annotation of the Blastocystis hominis genome.</title>
        <authorList>
            <person name="Wincker P."/>
        </authorList>
    </citation>
    <scope>NUCLEOTIDE SEQUENCE</scope>
    <source>
        <strain evidence="1">Singapore isolate B</strain>
    </source>
</reference>
<dbReference type="InParanoid" id="D8M2F1"/>
<name>D8M2F1_BLAHO</name>
<dbReference type="AlphaFoldDB" id="D8M2F1"/>
<evidence type="ECO:0000313" key="2">
    <source>
        <dbReference type="Proteomes" id="UP000008312"/>
    </source>
</evidence>
<dbReference type="RefSeq" id="XP_012896288.1">
    <property type="nucleotide sequence ID" value="XM_013040834.1"/>
</dbReference>
<sequence>MSYRNVFFCMEHYVDSPSSISLFFLKMEQILKVFIQPAKYCVITQCPPYFCCFLEITSIFFVILLLHNIPRHKKSISKRTSHSLGNSTSNLLKYYDAITALTFSILINAIQHLFSHNQVFLPFYHLFLFPSKSPFNYVFVTQSHSSYYSYYIINSFSFVCRIHSKY</sequence>
<accession>D8M2F1</accession>
<dbReference type="GeneID" id="24919477"/>
<dbReference type="Proteomes" id="UP000008312">
    <property type="component" value="Unassembled WGS sequence"/>
</dbReference>
<protein>
    <submittedName>
        <fullName evidence="1">Uncharacterized protein</fullName>
    </submittedName>
</protein>
<organism evidence="1">
    <name type="scientific">Blastocystis hominis</name>
    <dbReference type="NCBI Taxonomy" id="12968"/>
    <lineage>
        <taxon>Eukaryota</taxon>
        <taxon>Sar</taxon>
        <taxon>Stramenopiles</taxon>
        <taxon>Bigyra</taxon>
        <taxon>Opalozoa</taxon>
        <taxon>Opalinata</taxon>
        <taxon>Blastocystidae</taxon>
        <taxon>Blastocystis</taxon>
    </lineage>
</organism>
<evidence type="ECO:0000313" key="1">
    <source>
        <dbReference type="EMBL" id="CBK22240.2"/>
    </source>
</evidence>
<keyword evidence="2" id="KW-1185">Reference proteome</keyword>
<proteinExistence type="predicted"/>